<feature type="non-terminal residue" evidence="1">
    <location>
        <position position="1"/>
    </location>
</feature>
<dbReference type="EMBL" id="CADCXU010003330">
    <property type="protein sequence ID" value="CAA9995466.1"/>
    <property type="molecule type" value="Genomic_DNA"/>
</dbReference>
<gene>
    <name evidence="1" type="ORF">NTEN_LOCUS2257</name>
</gene>
<reference evidence="1 2" key="1">
    <citation type="submission" date="2020-02" db="EMBL/GenBank/DDBJ databases">
        <authorList>
            <person name="Ferguson B K."/>
        </authorList>
    </citation>
    <scope>NUCLEOTIDE SEQUENCE [LARGE SCALE GENOMIC DNA]</scope>
</reference>
<dbReference type="Proteomes" id="UP000479000">
    <property type="component" value="Unassembled WGS sequence"/>
</dbReference>
<name>A0A6H5G1A5_9HEMI</name>
<sequence>ILNPVQVATYNYSGYELVDLVHLNSSEEDENPSYSGTPNITLYMQVHSAPFNGNHTNSSTCNRLHSRPRNRPVVRHTAASAGPWSWDVRYSGNQRRDRHSSTAVCAVGRCGFSRSSNTAFNNLGRGSLIIRVVN</sequence>
<dbReference type="AlphaFoldDB" id="A0A6H5G1A5"/>
<evidence type="ECO:0000313" key="2">
    <source>
        <dbReference type="Proteomes" id="UP000479000"/>
    </source>
</evidence>
<proteinExistence type="predicted"/>
<keyword evidence="2" id="KW-1185">Reference proteome</keyword>
<organism evidence="1 2">
    <name type="scientific">Nesidiocoris tenuis</name>
    <dbReference type="NCBI Taxonomy" id="355587"/>
    <lineage>
        <taxon>Eukaryota</taxon>
        <taxon>Metazoa</taxon>
        <taxon>Ecdysozoa</taxon>
        <taxon>Arthropoda</taxon>
        <taxon>Hexapoda</taxon>
        <taxon>Insecta</taxon>
        <taxon>Pterygota</taxon>
        <taxon>Neoptera</taxon>
        <taxon>Paraneoptera</taxon>
        <taxon>Hemiptera</taxon>
        <taxon>Heteroptera</taxon>
        <taxon>Panheteroptera</taxon>
        <taxon>Cimicomorpha</taxon>
        <taxon>Miridae</taxon>
        <taxon>Dicyphina</taxon>
        <taxon>Nesidiocoris</taxon>
    </lineage>
</organism>
<evidence type="ECO:0000313" key="1">
    <source>
        <dbReference type="EMBL" id="CAA9995466.1"/>
    </source>
</evidence>
<dbReference type="OrthoDB" id="2121828at2759"/>
<accession>A0A6H5G1A5</accession>
<protein>
    <submittedName>
        <fullName evidence="1">Uncharacterized protein</fullName>
    </submittedName>
</protein>